<gene>
    <name evidence="1" type="ORF">E2562_038368</name>
</gene>
<dbReference type="OrthoDB" id="1099063at2759"/>
<evidence type="ECO:0000313" key="2">
    <source>
        <dbReference type="Proteomes" id="UP000479710"/>
    </source>
</evidence>
<comment type="caution">
    <text evidence="1">The sequence shown here is derived from an EMBL/GenBank/DDBJ whole genome shotgun (WGS) entry which is preliminary data.</text>
</comment>
<evidence type="ECO:0000313" key="1">
    <source>
        <dbReference type="EMBL" id="KAF0930960.1"/>
    </source>
</evidence>
<accession>A0A6G1F242</accession>
<dbReference type="SUPFAM" id="SSF57756">
    <property type="entry name" value="Retrovirus zinc finger-like domains"/>
    <property type="match status" value="1"/>
</dbReference>
<sequence length="102" mass="10853">MTHPLQGAPQHFKGAQTQGWKPALTIPSRPAIPAPAPRLAAMQYHTPVPTLPAPGGKKNVDCFNYGEHGHYANQCPKPRGTPICIGANTIAIRGIATPTARR</sequence>
<name>A0A6G1F242_9ORYZ</name>
<dbReference type="GO" id="GO:0008270">
    <property type="term" value="F:zinc ion binding"/>
    <property type="evidence" value="ECO:0007669"/>
    <property type="project" value="InterPro"/>
</dbReference>
<keyword evidence="2" id="KW-1185">Reference proteome</keyword>
<proteinExistence type="predicted"/>
<evidence type="ECO:0008006" key="3">
    <source>
        <dbReference type="Google" id="ProtNLM"/>
    </source>
</evidence>
<dbReference type="EMBL" id="SPHZ02000002">
    <property type="protein sequence ID" value="KAF0930960.1"/>
    <property type="molecule type" value="Genomic_DNA"/>
</dbReference>
<dbReference type="AlphaFoldDB" id="A0A6G1F242"/>
<dbReference type="InterPro" id="IPR036875">
    <property type="entry name" value="Znf_CCHC_sf"/>
</dbReference>
<dbReference type="GO" id="GO:0003676">
    <property type="term" value="F:nucleic acid binding"/>
    <property type="evidence" value="ECO:0007669"/>
    <property type="project" value="InterPro"/>
</dbReference>
<dbReference type="Proteomes" id="UP000479710">
    <property type="component" value="Unassembled WGS sequence"/>
</dbReference>
<protein>
    <recommendedName>
        <fullName evidence="3">CCHC-type domain-containing protein</fullName>
    </recommendedName>
</protein>
<organism evidence="1 2">
    <name type="scientific">Oryza meyeriana var. granulata</name>
    <dbReference type="NCBI Taxonomy" id="110450"/>
    <lineage>
        <taxon>Eukaryota</taxon>
        <taxon>Viridiplantae</taxon>
        <taxon>Streptophyta</taxon>
        <taxon>Embryophyta</taxon>
        <taxon>Tracheophyta</taxon>
        <taxon>Spermatophyta</taxon>
        <taxon>Magnoliopsida</taxon>
        <taxon>Liliopsida</taxon>
        <taxon>Poales</taxon>
        <taxon>Poaceae</taxon>
        <taxon>BOP clade</taxon>
        <taxon>Oryzoideae</taxon>
        <taxon>Oryzeae</taxon>
        <taxon>Oryzinae</taxon>
        <taxon>Oryza</taxon>
        <taxon>Oryza meyeriana</taxon>
    </lineage>
</organism>
<reference evidence="1 2" key="1">
    <citation type="submission" date="2019-11" db="EMBL/GenBank/DDBJ databases">
        <title>Whole genome sequence of Oryza granulata.</title>
        <authorList>
            <person name="Li W."/>
        </authorList>
    </citation>
    <scope>NUCLEOTIDE SEQUENCE [LARGE SCALE GENOMIC DNA]</scope>
    <source>
        <strain evidence="2">cv. Menghai</strain>
        <tissue evidence="1">Leaf</tissue>
    </source>
</reference>
<dbReference type="Gene3D" id="4.10.60.10">
    <property type="entry name" value="Zinc finger, CCHC-type"/>
    <property type="match status" value="1"/>
</dbReference>